<dbReference type="RefSeq" id="XP_007400828.1">
    <property type="nucleotide sequence ID" value="XM_007400766.1"/>
</dbReference>
<gene>
    <name evidence="2" type="ORF">PHACADRAFT_104618</name>
</gene>
<dbReference type="SMART" id="SM00225">
    <property type="entry name" value="BTB"/>
    <property type="match status" value="1"/>
</dbReference>
<dbReference type="HOGENOM" id="CLU_052397_0_1_1"/>
<evidence type="ECO:0000313" key="2">
    <source>
        <dbReference type="EMBL" id="EKM50557.1"/>
    </source>
</evidence>
<name>K5WJX0_PHACS</name>
<dbReference type="EMBL" id="JH930478">
    <property type="protein sequence ID" value="EKM50557.1"/>
    <property type="molecule type" value="Genomic_DNA"/>
</dbReference>
<dbReference type="GeneID" id="18907323"/>
<keyword evidence="3" id="KW-1185">Reference proteome</keyword>
<dbReference type="STRING" id="650164.K5WJX0"/>
<reference evidence="2 3" key="1">
    <citation type="journal article" date="2012" name="BMC Genomics">
        <title>Comparative genomics of the white-rot fungi, Phanerochaete carnosa and P. chrysosporium, to elucidate the genetic basis of the distinct wood types they colonize.</title>
        <authorList>
            <person name="Suzuki H."/>
            <person name="MacDonald J."/>
            <person name="Syed K."/>
            <person name="Salamov A."/>
            <person name="Hori C."/>
            <person name="Aerts A."/>
            <person name="Henrissat B."/>
            <person name="Wiebenga A."/>
            <person name="vanKuyk P.A."/>
            <person name="Barry K."/>
            <person name="Lindquist E."/>
            <person name="LaButti K."/>
            <person name="Lapidus A."/>
            <person name="Lucas S."/>
            <person name="Coutinho P."/>
            <person name="Gong Y."/>
            <person name="Samejima M."/>
            <person name="Mahadevan R."/>
            <person name="Abou-Zaid M."/>
            <person name="de Vries R.P."/>
            <person name="Igarashi K."/>
            <person name="Yadav J.S."/>
            <person name="Grigoriev I.V."/>
            <person name="Master E.R."/>
        </authorList>
    </citation>
    <scope>NUCLEOTIDE SEQUENCE [LARGE SCALE GENOMIC DNA]</scope>
    <source>
        <strain evidence="2 3">HHB-10118-sp</strain>
    </source>
</reference>
<dbReference type="PROSITE" id="PS50097">
    <property type="entry name" value="BTB"/>
    <property type="match status" value="1"/>
</dbReference>
<sequence length="275" mass="30911">MTIINLSASVVASPLTVCKRLVVGTPFNKPAADVVVHSSDGIDFYIWKSILAESSLFFKGMFMLSQTTKHVKDEYIDGHPVISVSETSKMLRSLLLFCYPACNPTLGIDKDICAVLEAARKYDMEHVAERVRALFLADVEGNPFRIYALANARGWKEEMKITAKATLSRPLLLELPAMCSLGMEDLPLGNFFKLHAYQQMCIDATYWLVQTKQTNMRLSMDWLPARAPETDWIWLRCRHRIALPEFTPIGIAPSGAAKTHVMLNGVTKEASLWWV</sequence>
<feature type="domain" description="BTB" evidence="1">
    <location>
        <begin position="32"/>
        <end position="99"/>
    </location>
</feature>
<accession>K5WJX0</accession>
<dbReference type="OrthoDB" id="3357985at2759"/>
<dbReference type="Gene3D" id="3.30.710.10">
    <property type="entry name" value="Potassium Channel Kv1.1, Chain A"/>
    <property type="match status" value="1"/>
</dbReference>
<dbReference type="InterPro" id="IPR000210">
    <property type="entry name" value="BTB/POZ_dom"/>
</dbReference>
<dbReference type="SUPFAM" id="SSF54695">
    <property type="entry name" value="POZ domain"/>
    <property type="match status" value="1"/>
</dbReference>
<dbReference type="KEGG" id="pco:PHACADRAFT_104618"/>
<dbReference type="Proteomes" id="UP000008370">
    <property type="component" value="Unassembled WGS sequence"/>
</dbReference>
<proteinExistence type="predicted"/>
<dbReference type="Pfam" id="PF00651">
    <property type="entry name" value="BTB"/>
    <property type="match status" value="1"/>
</dbReference>
<evidence type="ECO:0000259" key="1">
    <source>
        <dbReference type="PROSITE" id="PS50097"/>
    </source>
</evidence>
<dbReference type="InterPro" id="IPR011333">
    <property type="entry name" value="SKP1/BTB/POZ_sf"/>
</dbReference>
<dbReference type="InParanoid" id="K5WJX0"/>
<dbReference type="CDD" id="cd18186">
    <property type="entry name" value="BTB_POZ_ZBTB_KLHL-like"/>
    <property type="match status" value="1"/>
</dbReference>
<evidence type="ECO:0000313" key="3">
    <source>
        <dbReference type="Proteomes" id="UP000008370"/>
    </source>
</evidence>
<protein>
    <recommendedName>
        <fullName evidence="1">BTB domain-containing protein</fullName>
    </recommendedName>
</protein>
<organism evidence="2 3">
    <name type="scientific">Phanerochaete carnosa (strain HHB-10118-sp)</name>
    <name type="common">White-rot fungus</name>
    <name type="synonym">Peniophora carnosa</name>
    <dbReference type="NCBI Taxonomy" id="650164"/>
    <lineage>
        <taxon>Eukaryota</taxon>
        <taxon>Fungi</taxon>
        <taxon>Dikarya</taxon>
        <taxon>Basidiomycota</taxon>
        <taxon>Agaricomycotina</taxon>
        <taxon>Agaricomycetes</taxon>
        <taxon>Polyporales</taxon>
        <taxon>Phanerochaetaceae</taxon>
        <taxon>Phanerochaete</taxon>
    </lineage>
</organism>
<dbReference type="AlphaFoldDB" id="K5WJX0"/>